<evidence type="ECO:0000313" key="2">
    <source>
        <dbReference type="EMBL" id="MDT0300606.1"/>
    </source>
</evidence>
<name>A0ABU2KMW3_9ACTN</name>
<dbReference type="EMBL" id="JAVREK010000001">
    <property type="protein sequence ID" value="MDT0300606.1"/>
    <property type="molecule type" value="Genomic_DNA"/>
</dbReference>
<sequence length="381" mass="42551">MTQETTLADPQRRDLALIACFAAASAVADPDLPASRKASMLMSCLGQLNAVRDSHSSLTMEQFRRGLRGAVDQLLPDDVADTSQALAGTPLLDENGLLGDDVDALLSEYWIPNVALEEHWNLPRVRAEQEEQRVYRQLRRLPAEDYSAARANLVELPAGELRTLRRGWDHLWTRFDVYTPIAAWSWCQISGHWFPCPICRWPMVVVGKGAIVDVRCKAHGRDGVSYTSDATTEGVPRARPAGPRAEEVEALPATAEYLAVTPTVWRYVTLPGVLECRLRDVALSYGASVEMWPHKDRYDLRIELGDCTWRVDAKAWASIVALGESLRPGGEDEADTSLTIVIPDYQRTERELLHNMISGYGYRVLTATGLERQIAKEARRQ</sequence>
<proteinExistence type="predicted"/>
<dbReference type="Proteomes" id="UP001183226">
    <property type="component" value="Unassembled WGS sequence"/>
</dbReference>
<organism evidence="2 3">
    <name type="scientific">Streptomonospora wellingtoniae</name>
    <dbReference type="NCBI Taxonomy" id="3075544"/>
    <lineage>
        <taxon>Bacteria</taxon>
        <taxon>Bacillati</taxon>
        <taxon>Actinomycetota</taxon>
        <taxon>Actinomycetes</taxon>
        <taxon>Streptosporangiales</taxon>
        <taxon>Nocardiopsidaceae</taxon>
        <taxon>Streptomonospora</taxon>
    </lineage>
</organism>
<accession>A0ABU2KMW3</accession>
<keyword evidence="3" id="KW-1185">Reference proteome</keyword>
<reference evidence="3" key="1">
    <citation type="submission" date="2023-07" db="EMBL/GenBank/DDBJ databases">
        <title>30 novel species of actinomycetes from the DSMZ collection.</title>
        <authorList>
            <person name="Nouioui I."/>
        </authorList>
    </citation>
    <scope>NUCLEOTIDE SEQUENCE [LARGE SCALE GENOMIC DNA]</scope>
    <source>
        <strain evidence="3">DSM 45055</strain>
    </source>
</reference>
<comment type="caution">
    <text evidence="2">The sequence shown here is derived from an EMBL/GenBank/DDBJ whole genome shotgun (WGS) entry which is preliminary data.</text>
</comment>
<dbReference type="Pfam" id="PF18154">
    <property type="entry name" value="pPIWI_RE_REase"/>
    <property type="match status" value="1"/>
</dbReference>
<evidence type="ECO:0000313" key="3">
    <source>
        <dbReference type="Proteomes" id="UP001183226"/>
    </source>
</evidence>
<protein>
    <recommendedName>
        <fullName evidence="1">REase associating with pPIWI RE domain-containing protein</fullName>
    </recommendedName>
</protein>
<evidence type="ECO:0000259" key="1">
    <source>
        <dbReference type="Pfam" id="PF18154"/>
    </source>
</evidence>
<feature type="domain" description="REase associating with pPIWI RE" evidence="1">
    <location>
        <begin position="272"/>
        <end position="380"/>
    </location>
</feature>
<dbReference type="InterPro" id="IPR040828">
    <property type="entry name" value="pPIWI_RE_REase"/>
</dbReference>
<dbReference type="RefSeq" id="WP_311543023.1">
    <property type="nucleotide sequence ID" value="NZ_JAVREK010000001.1"/>
</dbReference>
<gene>
    <name evidence="2" type="ORF">RM446_00590</name>
</gene>